<keyword evidence="10" id="KW-0464">Manganese</keyword>
<dbReference type="GO" id="GO:0003700">
    <property type="term" value="F:DNA-binding transcription factor activity"/>
    <property type="evidence" value="ECO:0007669"/>
    <property type="project" value="InterPro"/>
</dbReference>
<dbReference type="SMART" id="SM00529">
    <property type="entry name" value="HTH_DTXR"/>
    <property type="match status" value="1"/>
</dbReference>
<dbReference type="PANTHER" id="PTHR33238">
    <property type="entry name" value="IRON (METAL) DEPENDENT REPRESSOR, DTXR FAMILY"/>
    <property type="match status" value="1"/>
</dbReference>
<comment type="subunit">
    <text evidence="3">Homodimer.</text>
</comment>
<evidence type="ECO:0000256" key="4">
    <source>
        <dbReference type="ARBA" id="ARBA00022490"/>
    </source>
</evidence>
<dbReference type="Gene3D" id="1.10.10.10">
    <property type="entry name" value="Winged helix-like DNA-binding domain superfamily/Winged helix DNA-binding domain"/>
    <property type="match status" value="1"/>
</dbReference>
<comment type="subcellular location">
    <subcellularLocation>
        <location evidence="1">Cytoplasm</location>
    </subcellularLocation>
</comment>
<dbReference type="GO" id="GO:0005737">
    <property type="term" value="C:cytoplasm"/>
    <property type="evidence" value="ECO:0007669"/>
    <property type="project" value="UniProtKB-SubCell"/>
</dbReference>
<evidence type="ECO:0000313" key="13">
    <source>
        <dbReference type="EMBL" id="MBE6834016.1"/>
    </source>
</evidence>
<reference evidence="13" key="1">
    <citation type="submission" date="2019-04" db="EMBL/GenBank/DDBJ databases">
        <title>Evolution of Biomass-Degrading Anaerobic Consortia Revealed by Metagenomics.</title>
        <authorList>
            <person name="Peng X."/>
        </authorList>
    </citation>
    <scope>NUCLEOTIDE SEQUENCE</scope>
    <source>
        <strain evidence="13">SIG551</strain>
    </source>
</reference>
<keyword evidence="6" id="KW-0805">Transcription regulation</keyword>
<dbReference type="PANTHER" id="PTHR33238:SF11">
    <property type="entry name" value="TRANSCRIPTIONAL REGULATOR MNTR"/>
    <property type="match status" value="1"/>
</dbReference>
<dbReference type="EMBL" id="SVNY01000005">
    <property type="protein sequence ID" value="MBE6834016.1"/>
    <property type="molecule type" value="Genomic_DNA"/>
</dbReference>
<evidence type="ECO:0000256" key="5">
    <source>
        <dbReference type="ARBA" id="ARBA00022491"/>
    </source>
</evidence>
<sequence length="166" mass="18903">MNNSSNSDFRTVRGYQLANHQDGQLTPALEDYLEMAYRLHLENHYARVGQLSELLHVKPSSASKMISKLAALGYLKYDRYEVILLTEQGQKAGEYLLARHRTIEAFLKLLGSSNPLEETELIEHTLSPSTVSDIEMLNRFFTDHPEILRQFTEFQEASVTALSQGN</sequence>
<name>A0A928Q4J0_9FIRM</name>
<evidence type="ECO:0000256" key="6">
    <source>
        <dbReference type="ARBA" id="ARBA00023015"/>
    </source>
</evidence>
<accession>A0A928Q4J0</accession>
<dbReference type="InterPro" id="IPR050536">
    <property type="entry name" value="DtxR_MntR_Metal-Reg"/>
</dbReference>
<comment type="caution">
    <text evidence="13">The sequence shown here is derived from an EMBL/GenBank/DDBJ whole genome shotgun (WGS) entry which is preliminary data.</text>
</comment>
<dbReference type="PROSITE" id="PS50944">
    <property type="entry name" value="HTH_DTXR"/>
    <property type="match status" value="1"/>
</dbReference>
<dbReference type="SUPFAM" id="SSF47979">
    <property type="entry name" value="Iron-dependent repressor protein, dimerization domain"/>
    <property type="match status" value="1"/>
</dbReference>
<protein>
    <recommendedName>
        <fullName evidence="11">Manganese transport regulator</fullName>
    </recommendedName>
</protein>
<evidence type="ECO:0000256" key="3">
    <source>
        <dbReference type="ARBA" id="ARBA00011738"/>
    </source>
</evidence>
<proteinExistence type="inferred from homology"/>
<dbReference type="AlphaFoldDB" id="A0A928Q4J0"/>
<evidence type="ECO:0000256" key="10">
    <source>
        <dbReference type="ARBA" id="ARBA00023211"/>
    </source>
</evidence>
<dbReference type="InterPro" id="IPR036390">
    <property type="entry name" value="WH_DNA-bd_sf"/>
</dbReference>
<dbReference type="InterPro" id="IPR036421">
    <property type="entry name" value="Fe_dep_repressor_sf"/>
</dbReference>
<keyword evidence="8" id="KW-0010">Activator</keyword>
<dbReference type="SUPFAM" id="SSF46785">
    <property type="entry name" value="Winged helix' DNA-binding domain"/>
    <property type="match status" value="1"/>
</dbReference>
<evidence type="ECO:0000313" key="14">
    <source>
        <dbReference type="Proteomes" id="UP000754750"/>
    </source>
</evidence>
<evidence type="ECO:0000259" key="12">
    <source>
        <dbReference type="PROSITE" id="PS50944"/>
    </source>
</evidence>
<evidence type="ECO:0000256" key="1">
    <source>
        <dbReference type="ARBA" id="ARBA00004496"/>
    </source>
</evidence>
<dbReference type="Pfam" id="PF01325">
    <property type="entry name" value="Fe_dep_repress"/>
    <property type="match status" value="1"/>
</dbReference>
<evidence type="ECO:0000256" key="9">
    <source>
        <dbReference type="ARBA" id="ARBA00023163"/>
    </source>
</evidence>
<gene>
    <name evidence="13" type="ORF">E7512_10670</name>
</gene>
<dbReference type="InterPro" id="IPR022687">
    <property type="entry name" value="HTH_DTXR"/>
</dbReference>
<dbReference type="GO" id="GO:0003677">
    <property type="term" value="F:DNA binding"/>
    <property type="evidence" value="ECO:0007669"/>
    <property type="project" value="UniProtKB-KW"/>
</dbReference>
<dbReference type="Proteomes" id="UP000754750">
    <property type="component" value="Unassembled WGS sequence"/>
</dbReference>
<dbReference type="InterPro" id="IPR022689">
    <property type="entry name" value="Iron_dep_repressor"/>
</dbReference>
<keyword evidence="9" id="KW-0804">Transcription</keyword>
<organism evidence="13 14">
    <name type="scientific">Faecalispora sporosphaeroides</name>
    <dbReference type="NCBI Taxonomy" id="1549"/>
    <lineage>
        <taxon>Bacteria</taxon>
        <taxon>Bacillati</taxon>
        <taxon>Bacillota</taxon>
        <taxon>Clostridia</taxon>
        <taxon>Eubacteriales</taxon>
        <taxon>Oscillospiraceae</taxon>
        <taxon>Faecalispora</taxon>
    </lineage>
</organism>
<keyword evidence="5" id="KW-0678">Repressor</keyword>
<dbReference type="RefSeq" id="WP_020072182.1">
    <property type="nucleotide sequence ID" value="NZ_JBKWRC010000004.1"/>
</dbReference>
<feature type="domain" description="HTH dtxR-type" evidence="12">
    <location>
        <begin position="25"/>
        <end position="86"/>
    </location>
</feature>
<dbReference type="InterPro" id="IPR001367">
    <property type="entry name" value="Fe_dep_repressor"/>
</dbReference>
<dbReference type="Pfam" id="PF02742">
    <property type="entry name" value="Fe_dep_repr_C"/>
    <property type="match status" value="1"/>
</dbReference>
<keyword evidence="4" id="KW-0963">Cytoplasm</keyword>
<evidence type="ECO:0000256" key="8">
    <source>
        <dbReference type="ARBA" id="ARBA00023159"/>
    </source>
</evidence>
<comment type="similarity">
    <text evidence="2">Belongs to the DtxR/MntR family.</text>
</comment>
<dbReference type="GO" id="GO:0046914">
    <property type="term" value="F:transition metal ion binding"/>
    <property type="evidence" value="ECO:0007669"/>
    <property type="project" value="InterPro"/>
</dbReference>
<dbReference type="InterPro" id="IPR036388">
    <property type="entry name" value="WH-like_DNA-bd_sf"/>
</dbReference>
<dbReference type="GO" id="GO:0046983">
    <property type="term" value="F:protein dimerization activity"/>
    <property type="evidence" value="ECO:0007669"/>
    <property type="project" value="InterPro"/>
</dbReference>
<evidence type="ECO:0000256" key="2">
    <source>
        <dbReference type="ARBA" id="ARBA00007871"/>
    </source>
</evidence>
<dbReference type="Gene3D" id="1.10.60.10">
    <property type="entry name" value="Iron dependent repressor, metal binding and dimerisation domain"/>
    <property type="match status" value="1"/>
</dbReference>
<evidence type="ECO:0000256" key="7">
    <source>
        <dbReference type="ARBA" id="ARBA00023125"/>
    </source>
</evidence>
<keyword evidence="7" id="KW-0238">DNA-binding</keyword>
<evidence type="ECO:0000256" key="11">
    <source>
        <dbReference type="ARBA" id="ARBA00032593"/>
    </source>
</evidence>